<evidence type="ECO:0000256" key="8">
    <source>
        <dbReference type="HAMAP-Rule" id="MF_00238"/>
    </source>
</evidence>
<evidence type="ECO:0000256" key="1">
    <source>
        <dbReference type="ARBA" id="ARBA00009427"/>
    </source>
</evidence>
<dbReference type="Gene3D" id="3.40.50.300">
    <property type="entry name" value="P-loop containing nucleotide triphosphate hydrolases"/>
    <property type="match status" value="1"/>
</dbReference>
<name>A0A415E4T4_9FIRM</name>
<dbReference type="RefSeq" id="WP_118335366.1">
    <property type="nucleotide sequence ID" value="NZ_AP025567.1"/>
</dbReference>
<keyword evidence="4 8" id="KW-0418">Kinase</keyword>
<dbReference type="Pfam" id="PF02224">
    <property type="entry name" value="Cytidylate_kin"/>
    <property type="match status" value="1"/>
</dbReference>
<proteinExistence type="inferred from homology"/>
<comment type="subcellular location">
    <subcellularLocation>
        <location evidence="8">Cytoplasm</location>
    </subcellularLocation>
</comment>
<feature type="binding site" evidence="8">
    <location>
        <begin position="11"/>
        <end position="19"/>
    </location>
    <ligand>
        <name>ATP</name>
        <dbReference type="ChEBI" id="CHEBI:30616"/>
    </ligand>
</feature>
<dbReference type="GO" id="GO:0036430">
    <property type="term" value="F:CMP kinase activity"/>
    <property type="evidence" value="ECO:0007669"/>
    <property type="project" value="RHEA"/>
</dbReference>
<keyword evidence="8" id="KW-0963">Cytoplasm</keyword>
<dbReference type="InterPro" id="IPR003136">
    <property type="entry name" value="Cytidylate_kin"/>
</dbReference>
<dbReference type="PANTHER" id="PTHR21299:SF2">
    <property type="entry name" value="CYTIDYLATE KINASE"/>
    <property type="match status" value="1"/>
</dbReference>
<organism evidence="10 11">
    <name type="scientific">Emergencia timonensis</name>
    <dbReference type="NCBI Taxonomy" id="1776384"/>
    <lineage>
        <taxon>Bacteria</taxon>
        <taxon>Bacillati</taxon>
        <taxon>Bacillota</taxon>
        <taxon>Clostridia</taxon>
        <taxon>Peptostreptococcales</taxon>
        <taxon>Anaerovoracaceae</taxon>
        <taxon>Emergencia</taxon>
    </lineage>
</organism>
<dbReference type="SUPFAM" id="SSF52540">
    <property type="entry name" value="P-loop containing nucleoside triphosphate hydrolases"/>
    <property type="match status" value="1"/>
</dbReference>
<dbReference type="EMBL" id="QRMS01000002">
    <property type="protein sequence ID" value="RHJ88666.1"/>
    <property type="molecule type" value="Genomic_DNA"/>
</dbReference>
<evidence type="ECO:0000259" key="9">
    <source>
        <dbReference type="Pfam" id="PF02224"/>
    </source>
</evidence>
<protein>
    <recommendedName>
        <fullName evidence="8">Cytidylate kinase</fullName>
        <shortName evidence="8">CK</shortName>
        <ecNumber evidence="8">2.7.4.25</ecNumber>
    </recommendedName>
    <alternativeName>
        <fullName evidence="8">Cytidine monophosphate kinase</fullName>
        <shortName evidence="8">CMP kinase</shortName>
    </alternativeName>
</protein>
<dbReference type="OrthoDB" id="9807434at2"/>
<evidence type="ECO:0000256" key="2">
    <source>
        <dbReference type="ARBA" id="ARBA00022679"/>
    </source>
</evidence>
<comment type="similarity">
    <text evidence="1 8">Belongs to the cytidylate kinase family. Type 1 subfamily.</text>
</comment>
<dbReference type="InterPro" id="IPR027417">
    <property type="entry name" value="P-loop_NTPase"/>
</dbReference>
<dbReference type="GO" id="GO:0005829">
    <property type="term" value="C:cytosol"/>
    <property type="evidence" value="ECO:0007669"/>
    <property type="project" value="TreeGrafter"/>
</dbReference>
<evidence type="ECO:0000313" key="10">
    <source>
        <dbReference type="EMBL" id="RHJ88666.1"/>
    </source>
</evidence>
<dbReference type="STRING" id="1776384.GCA_900086585_04329"/>
<keyword evidence="5 8" id="KW-0067">ATP-binding</keyword>
<dbReference type="HAMAP" id="MF_00238">
    <property type="entry name" value="Cytidyl_kinase_type1"/>
    <property type="match status" value="1"/>
</dbReference>
<evidence type="ECO:0000256" key="7">
    <source>
        <dbReference type="ARBA" id="ARBA00048478"/>
    </source>
</evidence>
<accession>A0A415E4T4</accession>
<dbReference type="CDD" id="cd02020">
    <property type="entry name" value="CMPK"/>
    <property type="match status" value="1"/>
</dbReference>
<dbReference type="GO" id="GO:0005524">
    <property type="term" value="F:ATP binding"/>
    <property type="evidence" value="ECO:0007669"/>
    <property type="project" value="UniProtKB-UniRule"/>
</dbReference>
<feature type="domain" description="Cytidylate kinase" evidence="9">
    <location>
        <begin position="7"/>
        <end position="215"/>
    </location>
</feature>
<keyword evidence="2 8" id="KW-0808">Transferase</keyword>
<dbReference type="NCBIfam" id="TIGR00017">
    <property type="entry name" value="cmk"/>
    <property type="match status" value="1"/>
</dbReference>
<evidence type="ECO:0000256" key="6">
    <source>
        <dbReference type="ARBA" id="ARBA00047615"/>
    </source>
</evidence>
<comment type="catalytic activity">
    <reaction evidence="6 8">
        <text>dCMP + ATP = dCDP + ADP</text>
        <dbReference type="Rhea" id="RHEA:25094"/>
        <dbReference type="ChEBI" id="CHEBI:30616"/>
        <dbReference type="ChEBI" id="CHEBI:57566"/>
        <dbReference type="ChEBI" id="CHEBI:58593"/>
        <dbReference type="ChEBI" id="CHEBI:456216"/>
        <dbReference type="EC" id="2.7.4.25"/>
    </reaction>
</comment>
<evidence type="ECO:0000313" key="11">
    <source>
        <dbReference type="Proteomes" id="UP000284841"/>
    </source>
</evidence>
<sequence length="216" mass="24069">MEDMIRIAVDGPSGAGKSTIAKAVAQRLGIDYIDTGAMYRAIGYKMLKKGINVDDLEGIQRLLDTTEIDFSKGDIILDGQVINDLIRTPEISKQASSCSAVGIVREKLVDLQQKMGGAKSVVMDGRDIGTVVFPDAEYKFFITASPEERAKRRYNELIEKGQKVNYDQVLADITDRDHNDSTREITPLRKAEDAIEVDTTNMTIEEVIEYICKEMK</sequence>
<keyword evidence="11" id="KW-1185">Reference proteome</keyword>
<dbReference type="GO" id="GO:0036431">
    <property type="term" value="F:dCMP kinase activity"/>
    <property type="evidence" value="ECO:0007669"/>
    <property type="project" value="InterPro"/>
</dbReference>
<keyword evidence="3 8" id="KW-0547">Nucleotide-binding</keyword>
<dbReference type="GO" id="GO:0015949">
    <property type="term" value="P:nucleobase-containing small molecule interconversion"/>
    <property type="evidence" value="ECO:0007669"/>
    <property type="project" value="TreeGrafter"/>
</dbReference>
<evidence type="ECO:0000256" key="3">
    <source>
        <dbReference type="ARBA" id="ARBA00022741"/>
    </source>
</evidence>
<dbReference type="GO" id="GO:0006220">
    <property type="term" value="P:pyrimidine nucleotide metabolic process"/>
    <property type="evidence" value="ECO:0007669"/>
    <property type="project" value="UniProtKB-UniRule"/>
</dbReference>
<comment type="caution">
    <text evidence="10">The sequence shown here is derived from an EMBL/GenBank/DDBJ whole genome shotgun (WGS) entry which is preliminary data.</text>
</comment>
<dbReference type="AlphaFoldDB" id="A0A415E4T4"/>
<dbReference type="PANTHER" id="PTHR21299">
    <property type="entry name" value="CYTIDYLATE KINASE/PANTOATE-BETA-ALANINE LIGASE"/>
    <property type="match status" value="1"/>
</dbReference>
<reference evidence="10 11" key="1">
    <citation type="submission" date="2018-08" db="EMBL/GenBank/DDBJ databases">
        <title>A genome reference for cultivated species of the human gut microbiota.</title>
        <authorList>
            <person name="Zou Y."/>
            <person name="Xue W."/>
            <person name="Luo G."/>
        </authorList>
    </citation>
    <scope>NUCLEOTIDE SEQUENCE [LARGE SCALE GENOMIC DNA]</scope>
    <source>
        <strain evidence="10 11">AM07-24</strain>
    </source>
</reference>
<dbReference type="Proteomes" id="UP000284841">
    <property type="component" value="Unassembled WGS sequence"/>
</dbReference>
<comment type="catalytic activity">
    <reaction evidence="7 8">
        <text>CMP + ATP = CDP + ADP</text>
        <dbReference type="Rhea" id="RHEA:11600"/>
        <dbReference type="ChEBI" id="CHEBI:30616"/>
        <dbReference type="ChEBI" id="CHEBI:58069"/>
        <dbReference type="ChEBI" id="CHEBI:60377"/>
        <dbReference type="ChEBI" id="CHEBI:456216"/>
        <dbReference type="EC" id="2.7.4.25"/>
    </reaction>
</comment>
<dbReference type="EC" id="2.7.4.25" evidence="8"/>
<dbReference type="InterPro" id="IPR011994">
    <property type="entry name" value="Cytidylate_kinase_dom"/>
</dbReference>
<gene>
    <name evidence="8" type="primary">cmk</name>
    <name evidence="10" type="ORF">DW099_09825</name>
</gene>
<evidence type="ECO:0000256" key="4">
    <source>
        <dbReference type="ARBA" id="ARBA00022777"/>
    </source>
</evidence>
<evidence type="ECO:0000256" key="5">
    <source>
        <dbReference type="ARBA" id="ARBA00022840"/>
    </source>
</evidence>